<protein>
    <submittedName>
        <fullName evidence="2">Uncharacterized protein</fullName>
    </submittedName>
</protein>
<evidence type="ECO:0000313" key="2">
    <source>
        <dbReference type="EMBL" id="KAK3599273.1"/>
    </source>
</evidence>
<reference evidence="2" key="2">
    <citation type="journal article" date="2021" name="Genome Biol. Evol.">
        <title>Developing a high-quality reference genome for a parasitic bivalve with doubly uniparental inheritance (Bivalvia: Unionida).</title>
        <authorList>
            <person name="Smith C.H."/>
        </authorList>
    </citation>
    <scope>NUCLEOTIDE SEQUENCE</scope>
    <source>
        <strain evidence="2">CHS0354</strain>
        <tissue evidence="2">Mantle</tissue>
    </source>
</reference>
<reference evidence="2" key="3">
    <citation type="submission" date="2023-05" db="EMBL/GenBank/DDBJ databases">
        <authorList>
            <person name="Smith C.H."/>
        </authorList>
    </citation>
    <scope>NUCLEOTIDE SEQUENCE</scope>
    <source>
        <strain evidence="2">CHS0354</strain>
        <tissue evidence="2">Mantle</tissue>
    </source>
</reference>
<organism evidence="2 3">
    <name type="scientific">Potamilus streckersoni</name>
    <dbReference type="NCBI Taxonomy" id="2493646"/>
    <lineage>
        <taxon>Eukaryota</taxon>
        <taxon>Metazoa</taxon>
        <taxon>Spiralia</taxon>
        <taxon>Lophotrochozoa</taxon>
        <taxon>Mollusca</taxon>
        <taxon>Bivalvia</taxon>
        <taxon>Autobranchia</taxon>
        <taxon>Heteroconchia</taxon>
        <taxon>Palaeoheterodonta</taxon>
        <taxon>Unionida</taxon>
        <taxon>Unionoidea</taxon>
        <taxon>Unionidae</taxon>
        <taxon>Ambleminae</taxon>
        <taxon>Lampsilini</taxon>
        <taxon>Potamilus</taxon>
    </lineage>
</organism>
<evidence type="ECO:0000313" key="3">
    <source>
        <dbReference type="Proteomes" id="UP001195483"/>
    </source>
</evidence>
<dbReference type="AlphaFoldDB" id="A0AAE0SX95"/>
<dbReference type="Proteomes" id="UP001195483">
    <property type="component" value="Unassembled WGS sequence"/>
</dbReference>
<feature type="compositionally biased region" description="Polar residues" evidence="1">
    <location>
        <begin position="124"/>
        <end position="134"/>
    </location>
</feature>
<name>A0AAE0SX95_9BIVA</name>
<proteinExistence type="predicted"/>
<sequence>MATEDSREICDDTVENLTDIYQKLNTMCAALENAEVKKNGGLDLQTIMTSAAPLFEKISAKAEKCAVLCGKIQLQHESAMKRKAVLMEGRDSGFSSSGFYAQETGEDGSILQPTEDEEFHSAEEPTNSNGEEDS</sequence>
<gene>
    <name evidence="2" type="ORF">CHS0354_028628</name>
</gene>
<keyword evidence="3" id="KW-1185">Reference proteome</keyword>
<feature type="region of interest" description="Disordered" evidence="1">
    <location>
        <begin position="91"/>
        <end position="134"/>
    </location>
</feature>
<dbReference type="EMBL" id="JAEAOA010001716">
    <property type="protein sequence ID" value="KAK3599273.1"/>
    <property type="molecule type" value="Genomic_DNA"/>
</dbReference>
<accession>A0AAE0SX95</accession>
<evidence type="ECO:0000256" key="1">
    <source>
        <dbReference type="SAM" id="MobiDB-lite"/>
    </source>
</evidence>
<comment type="caution">
    <text evidence="2">The sequence shown here is derived from an EMBL/GenBank/DDBJ whole genome shotgun (WGS) entry which is preliminary data.</text>
</comment>
<reference evidence="2" key="1">
    <citation type="journal article" date="2021" name="Genome Biol. Evol.">
        <title>A High-Quality Reference Genome for a Parasitic Bivalve with Doubly Uniparental Inheritance (Bivalvia: Unionida).</title>
        <authorList>
            <person name="Smith C.H."/>
        </authorList>
    </citation>
    <scope>NUCLEOTIDE SEQUENCE</scope>
    <source>
        <strain evidence="2">CHS0354</strain>
    </source>
</reference>